<organism evidence="1 2">
    <name type="scientific">Candidatus Atopostipes pullistercoris</name>
    <dbReference type="NCBI Taxonomy" id="2838467"/>
    <lineage>
        <taxon>Bacteria</taxon>
        <taxon>Bacillati</taxon>
        <taxon>Bacillota</taxon>
        <taxon>Bacilli</taxon>
        <taxon>Lactobacillales</taxon>
        <taxon>Carnobacteriaceae</taxon>
        <taxon>Atopostipes</taxon>
    </lineage>
</organism>
<dbReference type="EMBL" id="DXAZ01000078">
    <property type="protein sequence ID" value="HIZ71159.1"/>
    <property type="molecule type" value="Genomic_DNA"/>
</dbReference>
<evidence type="ECO:0000313" key="1">
    <source>
        <dbReference type="EMBL" id="HIZ71159.1"/>
    </source>
</evidence>
<name>A0A9D2G194_9LACT</name>
<proteinExistence type="predicted"/>
<dbReference type="Proteomes" id="UP000824106">
    <property type="component" value="Unassembled WGS sequence"/>
</dbReference>
<comment type="caution">
    <text evidence="1">The sequence shown here is derived from an EMBL/GenBank/DDBJ whole genome shotgun (WGS) entry which is preliminary data.</text>
</comment>
<reference evidence="1" key="2">
    <citation type="submission" date="2021-04" db="EMBL/GenBank/DDBJ databases">
        <authorList>
            <person name="Gilroy R."/>
        </authorList>
    </citation>
    <scope>NUCLEOTIDE SEQUENCE</scope>
    <source>
        <strain evidence="1">CHK169-4300</strain>
    </source>
</reference>
<sequence length="116" mass="13648">MTNLWEETTRTLAAHEKTFKDVKYIQGTDFGITKENFEKIAKKSDYDSGFGAARVAEDLVVVGDNWWIERHEYDGNEWWEYKEKPKQTNEIKEIWNLAGGMWDTLAELNEERKVGK</sequence>
<protein>
    <submittedName>
        <fullName evidence="1">Uncharacterized protein</fullName>
    </submittedName>
</protein>
<accession>A0A9D2G194</accession>
<reference evidence="1" key="1">
    <citation type="journal article" date="2021" name="PeerJ">
        <title>Extensive microbial diversity within the chicken gut microbiome revealed by metagenomics and culture.</title>
        <authorList>
            <person name="Gilroy R."/>
            <person name="Ravi A."/>
            <person name="Getino M."/>
            <person name="Pursley I."/>
            <person name="Horton D.L."/>
            <person name="Alikhan N.F."/>
            <person name="Baker D."/>
            <person name="Gharbi K."/>
            <person name="Hall N."/>
            <person name="Watson M."/>
            <person name="Adriaenssens E.M."/>
            <person name="Foster-Nyarko E."/>
            <person name="Jarju S."/>
            <person name="Secka A."/>
            <person name="Antonio M."/>
            <person name="Oren A."/>
            <person name="Chaudhuri R.R."/>
            <person name="La Ragione R."/>
            <person name="Hildebrand F."/>
            <person name="Pallen M.J."/>
        </authorList>
    </citation>
    <scope>NUCLEOTIDE SEQUENCE</scope>
    <source>
        <strain evidence="1">CHK169-4300</strain>
    </source>
</reference>
<dbReference type="AlphaFoldDB" id="A0A9D2G194"/>
<evidence type="ECO:0000313" key="2">
    <source>
        <dbReference type="Proteomes" id="UP000824106"/>
    </source>
</evidence>
<gene>
    <name evidence="1" type="ORF">H9808_05275</name>
</gene>